<evidence type="ECO:0000256" key="11">
    <source>
        <dbReference type="ARBA" id="ARBA00023242"/>
    </source>
</evidence>
<dbReference type="Pfam" id="PF25766">
    <property type="entry name" value="TPR_RPAP1"/>
    <property type="match status" value="1"/>
</dbReference>
<evidence type="ECO:0000256" key="12">
    <source>
        <dbReference type="RuleBase" id="RU280814"/>
    </source>
</evidence>
<feature type="domain" description="Anoctamin dimerisation" evidence="17">
    <location>
        <begin position="289"/>
        <end position="509"/>
    </location>
</feature>
<evidence type="ECO:0000256" key="4">
    <source>
        <dbReference type="ARBA" id="ARBA00009953"/>
    </source>
</evidence>
<dbReference type="PANTHER" id="PTHR12308:SF83">
    <property type="entry name" value="ANOCTAMIN"/>
    <property type="match status" value="1"/>
</dbReference>
<feature type="transmembrane region" description="Helical" evidence="12">
    <location>
        <begin position="768"/>
        <end position="789"/>
    </location>
</feature>
<keyword evidence="11" id="KW-0539">Nucleus</keyword>
<evidence type="ECO:0000259" key="15">
    <source>
        <dbReference type="Pfam" id="PF08620"/>
    </source>
</evidence>
<keyword evidence="7 12" id="KW-1133">Transmembrane helix</keyword>
<evidence type="ECO:0000256" key="8">
    <source>
        <dbReference type="ARBA" id="ARBA00023136"/>
    </source>
</evidence>
<feature type="transmembrane region" description="Helical" evidence="12">
    <location>
        <begin position="721"/>
        <end position="748"/>
    </location>
</feature>
<dbReference type="InterPro" id="IPR004895">
    <property type="entry name" value="Prenylated_rab_accept_PRA1"/>
</dbReference>
<keyword evidence="10" id="KW-0325">Glycoprotein</keyword>
<dbReference type="InterPro" id="IPR016024">
    <property type="entry name" value="ARM-type_fold"/>
</dbReference>
<evidence type="ECO:0000256" key="10">
    <source>
        <dbReference type="ARBA" id="ARBA00023180"/>
    </source>
</evidence>
<keyword evidence="20" id="KW-1185">Reference proteome</keyword>
<keyword evidence="6 12" id="KW-0812">Transmembrane</keyword>
<evidence type="ECO:0000256" key="5">
    <source>
        <dbReference type="ARBA" id="ARBA00022475"/>
    </source>
</evidence>
<evidence type="ECO:0000256" key="13">
    <source>
        <dbReference type="SAM" id="MobiDB-lite"/>
    </source>
</evidence>
<name>A0A232FE49_9HYME</name>
<dbReference type="Pfam" id="PF16178">
    <property type="entry name" value="Anoct_dimer"/>
    <property type="match status" value="1"/>
</dbReference>
<feature type="transmembrane region" description="Helical" evidence="12">
    <location>
        <begin position="165"/>
        <end position="184"/>
    </location>
</feature>
<evidence type="ECO:0000256" key="9">
    <source>
        <dbReference type="ARBA" id="ARBA00023163"/>
    </source>
</evidence>
<feature type="compositionally biased region" description="Basic and acidic residues" evidence="13">
    <location>
        <begin position="1185"/>
        <end position="1205"/>
    </location>
</feature>
<feature type="transmembrane region" description="Helical" evidence="12">
    <location>
        <begin position="678"/>
        <end position="701"/>
    </location>
</feature>
<keyword evidence="8 12" id="KW-0472">Membrane</keyword>
<dbReference type="InterPro" id="IPR032394">
    <property type="entry name" value="Anoct_dimer"/>
</dbReference>
<organism evidence="19 20">
    <name type="scientific">Trichomalopsis sarcophagae</name>
    <dbReference type="NCBI Taxonomy" id="543379"/>
    <lineage>
        <taxon>Eukaryota</taxon>
        <taxon>Metazoa</taxon>
        <taxon>Ecdysozoa</taxon>
        <taxon>Arthropoda</taxon>
        <taxon>Hexapoda</taxon>
        <taxon>Insecta</taxon>
        <taxon>Pterygota</taxon>
        <taxon>Neoptera</taxon>
        <taxon>Endopterygota</taxon>
        <taxon>Hymenoptera</taxon>
        <taxon>Apocrita</taxon>
        <taxon>Proctotrupomorpha</taxon>
        <taxon>Chalcidoidea</taxon>
        <taxon>Pteromalidae</taxon>
        <taxon>Pteromalinae</taxon>
        <taxon>Trichomalopsis</taxon>
    </lineage>
</organism>
<evidence type="ECO:0000256" key="3">
    <source>
        <dbReference type="ARBA" id="ARBA00009671"/>
    </source>
</evidence>
<evidence type="ECO:0000313" key="20">
    <source>
        <dbReference type="Proteomes" id="UP000215335"/>
    </source>
</evidence>
<dbReference type="Pfam" id="PF03208">
    <property type="entry name" value="PRA1"/>
    <property type="match status" value="1"/>
</dbReference>
<reference evidence="19 20" key="1">
    <citation type="journal article" date="2017" name="Curr. Biol.">
        <title>The Evolution of Venom by Co-option of Single-Copy Genes.</title>
        <authorList>
            <person name="Martinson E.O."/>
            <person name="Mrinalini"/>
            <person name="Kelkar Y.D."/>
            <person name="Chang C.H."/>
            <person name="Werren J.H."/>
        </authorList>
    </citation>
    <scope>NUCLEOTIDE SEQUENCE [LARGE SCALE GENOMIC DNA]</scope>
    <source>
        <strain evidence="19 20">Alberta</strain>
        <tissue evidence="19">Whole body</tissue>
    </source>
</reference>
<feature type="domain" description="RPAP1/MINIYO-like TPR repeats" evidence="18">
    <location>
        <begin position="2105"/>
        <end position="2317"/>
    </location>
</feature>
<dbReference type="Pfam" id="PF04547">
    <property type="entry name" value="Anoctamin"/>
    <property type="match status" value="1"/>
</dbReference>
<feature type="transmembrane region" description="Helical" evidence="12">
    <location>
        <begin position="898"/>
        <end position="924"/>
    </location>
</feature>
<feature type="domain" description="RPAP1 N-terminal" evidence="16">
    <location>
        <begin position="1340"/>
        <end position="1384"/>
    </location>
</feature>
<comment type="caution">
    <text evidence="19">The sequence shown here is derived from an EMBL/GenBank/DDBJ whole genome shotgun (WGS) entry which is preliminary data.</text>
</comment>
<keyword evidence="5" id="KW-1003">Cell membrane</keyword>
<dbReference type="GO" id="GO:0046983">
    <property type="term" value="F:protein dimerization activity"/>
    <property type="evidence" value="ECO:0007669"/>
    <property type="project" value="InterPro"/>
</dbReference>
<protein>
    <recommendedName>
        <fullName evidence="12">Anoctamin</fullName>
    </recommendedName>
</protein>
<dbReference type="EMBL" id="NNAY01000356">
    <property type="protein sequence ID" value="OXU28942.1"/>
    <property type="molecule type" value="Genomic_DNA"/>
</dbReference>
<evidence type="ECO:0000259" key="16">
    <source>
        <dbReference type="Pfam" id="PF08621"/>
    </source>
</evidence>
<feature type="transmembrane region" description="Helical" evidence="12">
    <location>
        <begin position="92"/>
        <end position="119"/>
    </location>
</feature>
<feature type="region of interest" description="Disordered" evidence="13">
    <location>
        <begin position="1409"/>
        <end position="1430"/>
    </location>
</feature>
<evidence type="ECO:0000259" key="17">
    <source>
        <dbReference type="Pfam" id="PF16178"/>
    </source>
</evidence>
<feature type="domain" description="Anoctamin transmembrane" evidence="14">
    <location>
        <begin position="512"/>
        <end position="1083"/>
    </location>
</feature>
<evidence type="ECO:0000256" key="6">
    <source>
        <dbReference type="ARBA" id="ARBA00022692"/>
    </source>
</evidence>
<comment type="subcellular location">
    <subcellularLocation>
        <location evidence="2">Cell membrane</location>
        <topology evidence="2">Multi-pass membrane protein</topology>
    </subcellularLocation>
    <subcellularLocation>
        <location evidence="12">Membrane</location>
        <topology evidence="12">Multi-pass membrane protein</topology>
    </subcellularLocation>
    <subcellularLocation>
        <location evidence="1">Nucleus</location>
    </subcellularLocation>
</comment>
<comment type="similarity">
    <text evidence="3 12">Belongs to the anoctamin family.</text>
</comment>
<comment type="caution">
    <text evidence="12">Lacks conserved residue(s) required for the propagation of feature annotation.</text>
</comment>
<keyword evidence="9" id="KW-0804">Transcription</keyword>
<dbReference type="GO" id="GO:0005254">
    <property type="term" value="F:chloride channel activity"/>
    <property type="evidence" value="ECO:0007669"/>
    <property type="project" value="TreeGrafter"/>
</dbReference>
<dbReference type="InterPro" id="IPR013929">
    <property type="entry name" value="RPAP1_C"/>
</dbReference>
<dbReference type="InterPro" id="IPR007632">
    <property type="entry name" value="Anoctamin"/>
</dbReference>
<feature type="transmembrane region" description="Helical" evidence="12">
    <location>
        <begin position="523"/>
        <end position="550"/>
    </location>
</feature>
<proteinExistence type="inferred from homology"/>
<evidence type="ECO:0000256" key="7">
    <source>
        <dbReference type="ARBA" id="ARBA00022989"/>
    </source>
</evidence>
<sequence>MTDVQIDVSGEIENPYGQKDAPPVNGFEFPRIPQLPLGQLGYPQAQEWIQHRRANVRPWSLFLNTNNIRPPPSVTRLSKRVMKNIEYFQSNYFFVFVGLVIYCLITSPLLLLAVAVALGTCYKVSQMHARQELMVMNHKVTIAQVYAVIGICSLPLFYIVGAGAALFWVLGVSWFLITLHAAFYNIDSVLCPGEDELNLVMHESESNSSNQLPSAYYSTRTSFCQDSVANESHNEHEESISLKYVPANGNKMERDETEETMLDGSCDDLGKINRNNSGFSYYDAASSLYFRDGIRPIDFVIVWDEFNHEASSYRCKEMRKTFENNLENEGLNLEYECDEPNGLCFIKISTPREVLRRYSEILKLRMPMKEIKGLKIPPVRQNHLLQEVNSFFRQIMSRYYVNSAIFPPMRHKFTAVYSRDKEYLFDINSPDFFTPATRSRIVQFILDRTRFTIDKEDDFAFGIERLINEKAYTAAYPLHDGTLKTPDSMRYLLYTEWASVNKCLNYQPLDYIKEYFGVKIGLYFAWLGFYTHMLLPASVVGLICFAYSLFTLYSNEPSKDVCTSNYTMCSLCDHFCGTWNLRDTCFHSKVTYLFDNPSTVFFAVFMSLWATLFLELWKNYSAEITHRWDLTSLDIHEEHPRPKYLARLAHVKKKSVNFVTNTVEPSVPFWKVRLPATIFSCSVILLLIAVAMAAVLGVVLYRMSVLTALYGFSNNSMVTSYAILLTTATAAGINLCCIVVFNWIYVWFAEYLTEIELPRTQTEFDDSLTLKIYLLEFVNYYASIFYIAFFKGKFIGYPGKYNRFFNSRQEECGPGGCFLELCIQLGIIMIGKQAVNSILEMLFPLFYKWLNTIRVHVGLKESKKSQKNLSRMHLQWVRDYKLVQWGPRSLFPEYLEMVLQYGFVTIFVAAFPLAPFFALVNNVLEMRLDAKKLLTMYRRPVSQRVRDIGIWYRILDSISKLSVITNAFIIAFTSNFIPRLVYRIVVSEDHTLKGFLENSLAKFNTSDDPFNYHEESTICRYPDYREPPDSPKKYQYTDLFWHILAARLAFVVVFENIVALVIIIVRWCIPDMSPRLRDKIRREAYITNEIIIQHEAQRACKLPVDEIDHVEKRVVDELDSTDRWNRVLKNSLSAFDFDLEVHGTPMTPPVTTSNPGDGEEELLRMQEEFNAKKLTPCAKVINLRSQDKQEEAPAKKQSKFAKDRSVAQQKRISTSQACGNVTKVDPEELDKATESEVKKIDPIQNYAELSTDIVLGNIVERKMDLKEFKPDITTKAQGSAQGGFPVAFTSPETLSDVNSSESLFKRAISKQQPKSSAGIQKPDLSAVPSSSHVVTGSMAQEIHQENIEKLKEMSQEEIRAEKQFLESMLDPKTVAFIKSMKEAKEKSKSKILDVCKKGSTEMEVDEAANPNTDMEVDEKGEAEPSSSKMETIVQEEVEKDLPEPVVEIVKKAEQKRWVHMDDPEPEKVKWMQDLPVNPSDQPPEEPYNARFDFHGTLLPFKDENLTVDKGLHHHGEEPDRPGYSLQELLHLSRSEAQQQRCTALSTLANILEKTHLGYYDRALQPPLLETLNQKNILLLLRFSLDDTAVPVVTAALQALRAFLFSEADEMCLDKIFGVEDFDEPILKPSMKDVESIENLKDHELAQMDTVAAAMRSDIVLRIRFILSEMQLPPAGMTAALEILARMARHSHETALNIACTPNLLDIIVKKCIPLSMNSQVQDRDSSKPYSCSLVAAVRLCRVLIHYAGRPVVERLKNLQIIHSLLTYISSDASRQEVRLHIESLRLWRLFLHFGIETDSVVGSRLTLISQLRLMMSTMDLETASPLKCDYAAALVAIAKYDEPLKEHVAMLLAKWSTQLGKISSPTWNQTILIAEILKALDNVAFLQRTWIKNSKVFTQLSSSSNLLSDLEPAVNRDPSSLPSLGVMTFEGKLQPVIDQHSRIVFLKTVLELFLKLKCQNEVDQILSNTNVQNYLKRLKSADWSLERSWFTRLEYSLLVTIIQAESELKTKAKVNDTVWKIAIKLISALPADCPMNVRDILVFSLAPERINLRFLESGFERLDLGEKYKGAIEDIENPSLAVKLYERFVSPNGSWSEAAMPKDWLYLPLIDAYSNMKNEKLWKASRTVEILNLLKLELVMPELTQNLSPSLRFSRMLLLYLCDTLFIHPPESELPQQIIATLVRNNYKKLDLSGEVPGLNSFTDLFTALCENFLANSYGQDCFAQALLVFVAQRFEVHYRKLLWSEHAGCLQYCRLTFAQLIIPYEEYLYPLEKDTSLIEAYITALVRNTVKEACSPVLYSVAVHHAAMYLKETNKLATVMRSRVEKLLNDSRTRSVAERLLHYEPDIKTVV</sequence>
<evidence type="ECO:0000259" key="14">
    <source>
        <dbReference type="Pfam" id="PF04547"/>
    </source>
</evidence>
<evidence type="ECO:0000256" key="2">
    <source>
        <dbReference type="ARBA" id="ARBA00004651"/>
    </source>
</evidence>
<dbReference type="InterPro" id="IPR049452">
    <property type="entry name" value="Anoctamin_TM"/>
</dbReference>
<dbReference type="SUPFAM" id="SSF48371">
    <property type="entry name" value="ARM repeat"/>
    <property type="match status" value="1"/>
</dbReference>
<feature type="region of interest" description="Disordered" evidence="13">
    <location>
        <begin position="1185"/>
        <end position="1206"/>
    </location>
</feature>
<evidence type="ECO:0000259" key="18">
    <source>
        <dbReference type="Pfam" id="PF25766"/>
    </source>
</evidence>
<feature type="transmembrane region" description="Helical" evidence="12">
    <location>
        <begin position="599"/>
        <end position="617"/>
    </location>
</feature>
<gene>
    <name evidence="19" type="ORF">TSAR_009800</name>
</gene>
<feature type="transmembrane region" description="Helical" evidence="12">
    <location>
        <begin position="1039"/>
        <end position="1067"/>
    </location>
</feature>
<accession>A0A232FE49</accession>
<dbReference type="PANTHER" id="PTHR12308">
    <property type="entry name" value="ANOCTAMIN"/>
    <property type="match status" value="1"/>
</dbReference>
<comment type="similarity">
    <text evidence="4">Belongs to the RPAP1 family.</text>
</comment>
<dbReference type="Proteomes" id="UP000215335">
    <property type="component" value="Unassembled WGS sequence"/>
</dbReference>
<dbReference type="InterPro" id="IPR013930">
    <property type="entry name" value="RPAP1_N"/>
</dbReference>
<dbReference type="Pfam" id="PF08620">
    <property type="entry name" value="RPAP1_C"/>
    <property type="match status" value="1"/>
</dbReference>
<feature type="domain" description="RPAP1 C-terminal" evidence="15">
    <location>
        <begin position="1488"/>
        <end position="1554"/>
    </location>
</feature>
<evidence type="ECO:0000256" key="1">
    <source>
        <dbReference type="ARBA" id="ARBA00004123"/>
    </source>
</evidence>
<dbReference type="OrthoDB" id="296386at2759"/>
<dbReference type="GO" id="GO:0005886">
    <property type="term" value="C:plasma membrane"/>
    <property type="evidence" value="ECO:0007669"/>
    <property type="project" value="UniProtKB-SubCell"/>
</dbReference>
<dbReference type="InterPro" id="IPR057989">
    <property type="entry name" value="TPR_RPAP1/MINIYO-like"/>
</dbReference>
<dbReference type="Pfam" id="PF08621">
    <property type="entry name" value="RPAP1_N"/>
    <property type="match status" value="1"/>
</dbReference>
<evidence type="ECO:0000313" key="19">
    <source>
        <dbReference type="EMBL" id="OXU28942.1"/>
    </source>
</evidence>